<feature type="transmembrane region" description="Helical" evidence="7">
    <location>
        <begin position="283"/>
        <end position="304"/>
    </location>
</feature>
<dbReference type="InterPro" id="IPR005524">
    <property type="entry name" value="DUF318"/>
</dbReference>
<evidence type="ECO:0000256" key="3">
    <source>
        <dbReference type="ARBA" id="ARBA00022475"/>
    </source>
</evidence>
<feature type="transmembrane region" description="Helical" evidence="7">
    <location>
        <begin position="254"/>
        <end position="277"/>
    </location>
</feature>
<dbReference type="PANTHER" id="PTHR42775">
    <property type="entry name" value="PERMEASE RV2963-RELATED"/>
    <property type="match status" value="1"/>
</dbReference>
<evidence type="ECO:0000256" key="1">
    <source>
        <dbReference type="ARBA" id="ARBA00004651"/>
    </source>
</evidence>
<protein>
    <submittedName>
        <fullName evidence="8">Permease</fullName>
    </submittedName>
</protein>
<keyword evidence="9" id="KW-1185">Reference proteome</keyword>
<dbReference type="Proteomes" id="UP000001572">
    <property type="component" value="Chromosome"/>
</dbReference>
<keyword evidence="6 7" id="KW-0472">Membrane</keyword>
<dbReference type="KEGG" id="amt:Amet_1834"/>
<dbReference type="Pfam" id="PF03773">
    <property type="entry name" value="ArsP_1"/>
    <property type="match status" value="1"/>
</dbReference>
<organism evidence="8 9">
    <name type="scientific">Alkaliphilus metalliredigens (strain QYMF)</name>
    <dbReference type="NCBI Taxonomy" id="293826"/>
    <lineage>
        <taxon>Bacteria</taxon>
        <taxon>Bacillati</taxon>
        <taxon>Bacillota</taxon>
        <taxon>Clostridia</taxon>
        <taxon>Peptostreptococcales</taxon>
        <taxon>Natronincolaceae</taxon>
        <taxon>Alkaliphilus</taxon>
    </lineage>
</organism>
<dbReference type="EMBL" id="CP000724">
    <property type="protein sequence ID" value="ABR48004.1"/>
    <property type="molecule type" value="Genomic_DNA"/>
</dbReference>
<dbReference type="HOGENOM" id="CLU_059148_0_0_9"/>
<keyword evidence="3" id="KW-1003">Cell membrane</keyword>
<dbReference type="PANTHER" id="PTHR42775:SF2">
    <property type="entry name" value="PERMEASE"/>
    <property type="match status" value="1"/>
</dbReference>
<feature type="transmembrane region" description="Helical" evidence="7">
    <location>
        <begin position="52"/>
        <end position="79"/>
    </location>
</feature>
<dbReference type="RefSeq" id="WP_012063039.1">
    <property type="nucleotide sequence ID" value="NC_009633.1"/>
</dbReference>
<evidence type="ECO:0000313" key="9">
    <source>
        <dbReference type="Proteomes" id="UP000001572"/>
    </source>
</evidence>
<evidence type="ECO:0000256" key="2">
    <source>
        <dbReference type="ARBA" id="ARBA00006386"/>
    </source>
</evidence>
<feature type="transmembrane region" description="Helical" evidence="7">
    <location>
        <begin position="12"/>
        <end position="32"/>
    </location>
</feature>
<keyword evidence="4 7" id="KW-0812">Transmembrane</keyword>
<comment type="subcellular location">
    <subcellularLocation>
        <location evidence="1">Cell membrane</location>
        <topology evidence="1">Multi-pass membrane protein</topology>
    </subcellularLocation>
</comment>
<dbReference type="GO" id="GO:0005886">
    <property type="term" value="C:plasma membrane"/>
    <property type="evidence" value="ECO:0007669"/>
    <property type="project" value="UniProtKB-SubCell"/>
</dbReference>
<reference evidence="9" key="1">
    <citation type="journal article" date="2016" name="Genome Announc.">
        <title>Complete genome sequence of Alkaliphilus metalliredigens strain QYMF, an alkaliphilic and metal-reducing bacterium isolated from borax-contaminated leachate ponds.</title>
        <authorList>
            <person name="Hwang C."/>
            <person name="Copeland A."/>
            <person name="Lucas S."/>
            <person name="Lapidus A."/>
            <person name="Barry K."/>
            <person name="Detter J.C."/>
            <person name="Glavina Del Rio T."/>
            <person name="Hammon N."/>
            <person name="Israni S."/>
            <person name="Dalin E."/>
            <person name="Tice H."/>
            <person name="Pitluck S."/>
            <person name="Chertkov O."/>
            <person name="Brettin T."/>
            <person name="Bruce D."/>
            <person name="Han C."/>
            <person name="Schmutz J."/>
            <person name="Larimer F."/>
            <person name="Land M.L."/>
            <person name="Hauser L."/>
            <person name="Kyrpides N."/>
            <person name="Mikhailova N."/>
            <person name="Ye Q."/>
            <person name="Zhou J."/>
            <person name="Richardson P."/>
            <person name="Fields M.W."/>
        </authorList>
    </citation>
    <scope>NUCLEOTIDE SEQUENCE [LARGE SCALE GENOMIC DNA]</scope>
    <source>
        <strain evidence="9">QYMF</strain>
    </source>
</reference>
<dbReference type="eggNOG" id="COG0701">
    <property type="taxonomic scope" value="Bacteria"/>
</dbReference>
<accession>A6TP86</accession>
<dbReference type="InterPro" id="IPR053166">
    <property type="entry name" value="UPF0718_permease"/>
</dbReference>
<dbReference type="STRING" id="293826.Amet_1834"/>
<evidence type="ECO:0000256" key="6">
    <source>
        <dbReference type="ARBA" id="ARBA00023136"/>
    </source>
</evidence>
<proteinExistence type="inferred from homology"/>
<gene>
    <name evidence="8" type="ordered locus">Amet_1834</name>
</gene>
<sequence length="308" mass="33454">MERFLEFIQSFIGLFGELLLLFIGITFLVGILQEYVKDETIKKILGKGKNGVGNIVGAFLGSLTPFCTCSTIPVMLGLLKAGVPFGITMSFFFASPLLNPIIIGLMWMLFGLNITIVYVAIIFPVSVMIGIVLEKFGYADSIKAVRIANEQQSACCEVEAEEGFWNIAKPRIRRSANYAMNLFRQMFPYLVLGSAIGAFIAGYVPEAFIVRIAGPDTLFSIPVASIIGIPMYIRGATILPIGSILVEQGMNMGAVMALIIGGAGASLPELTMLSSIFSRKLLITYIITVIGLAIFTGYLFNFLLRIGL</sequence>
<comment type="similarity">
    <text evidence="2">Belongs to the UPF0718 family.</text>
</comment>
<evidence type="ECO:0000256" key="5">
    <source>
        <dbReference type="ARBA" id="ARBA00022989"/>
    </source>
</evidence>
<evidence type="ECO:0000256" key="4">
    <source>
        <dbReference type="ARBA" id="ARBA00022692"/>
    </source>
</evidence>
<keyword evidence="5 7" id="KW-1133">Transmembrane helix</keyword>
<evidence type="ECO:0000313" key="8">
    <source>
        <dbReference type="EMBL" id="ABR48004.1"/>
    </source>
</evidence>
<feature type="transmembrane region" description="Helical" evidence="7">
    <location>
        <begin position="217"/>
        <end position="233"/>
    </location>
</feature>
<feature type="transmembrane region" description="Helical" evidence="7">
    <location>
        <begin position="187"/>
        <end position="205"/>
    </location>
</feature>
<dbReference type="AlphaFoldDB" id="A6TP86"/>
<evidence type="ECO:0000256" key="7">
    <source>
        <dbReference type="SAM" id="Phobius"/>
    </source>
</evidence>
<name>A6TP86_ALKMQ</name>
<feature type="transmembrane region" description="Helical" evidence="7">
    <location>
        <begin position="91"/>
        <end position="110"/>
    </location>
</feature>
<feature type="transmembrane region" description="Helical" evidence="7">
    <location>
        <begin position="116"/>
        <end position="133"/>
    </location>
</feature>